<dbReference type="SUPFAM" id="SSF46977">
    <property type="entry name" value="Succinate dehydrogenase/fumarate reductase flavoprotein C-terminal domain"/>
    <property type="match status" value="1"/>
</dbReference>
<feature type="region of interest" description="Disordered" evidence="9">
    <location>
        <begin position="510"/>
        <end position="530"/>
    </location>
</feature>
<evidence type="ECO:0000256" key="2">
    <source>
        <dbReference type="ARBA" id="ARBA00021901"/>
    </source>
</evidence>
<feature type="domain" description="FAD-dependent oxidoreductase 2 FAD-binding" evidence="10">
    <location>
        <begin position="7"/>
        <end position="252"/>
    </location>
</feature>
<dbReference type="Pfam" id="PF00890">
    <property type="entry name" value="FAD_binding_2"/>
    <property type="match status" value="1"/>
</dbReference>
<dbReference type="InterPro" id="IPR037099">
    <property type="entry name" value="Fum_R/Succ_DH_flav-like_C_sf"/>
</dbReference>
<evidence type="ECO:0000256" key="1">
    <source>
        <dbReference type="ARBA" id="ARBA00001974"/>
    </source>
</evidence>
<dbReference type="EMBL" id="JAAGUX010000004">
    <property type="protein sequence ID" value="NEW54753.1"/>
    <property type="molecule type" value="Genomic_DNA"/>
</dbReference>
<dbReference type="Gene3D" id="3.50.50.60">
    <property type="entry name" value="FAD/NAD(P)-binding domain"/>
    <property type="match status" value="1"/>
</dbReference>
<dbReference type="PRINTS" id="PR00469">
    <property type="entry name" value="PNDRDTASEII"/>
</dbReference>
<sequence length="530" mass="55207">MSAWETDVLVLGGGPAGTWAAVSAATAGARVILADKARCGASGPTAAGRTSLWNVEPGPARAEAVRRALGHGGWIGDPEATHRVLAETHDRLIQLAGWGHRFSGGPHSARVQLDGATYLRRMRRAALEAGVRVLDHHPALHLLVDREGIVSGATGVQRHNKFRPWTVRAAAVVVATGGCAFLSGRAGTDVDTGDGLLFAVEAGAELSGMEFSSAYGLAPAASVRAADHALTFAALRDETGAALEGHRAAAFAALAEGRRVFGIPAELSPGQRRGLRRHGLSDRGEGIALRAVFEGTVRGTGGLHLTGVDCATTIPGMYAAGDVTTREAVTGAVSGLGGAWAIASGTWSGASAARFARARPIPDRFALSAAGSMPGAGLAPRAGIDPRAVIGLVQEHTLPLRRSYWRSAGSLRDSVAELDGMWPGAVFDLGGAGAEGLRAREAAAMLAVARWTTYSALARTESRGIHRRTDHPEADAGWRVRLRSGGLDTVWVRKSARNPIEPQISRSVRPHYRTAHGHGPTEGEFPLTSG</sequence>
<dbReference type="PANTHER" id="PTHR42716">
    <property type="entry name" value="L-ASPARTATE OXIDASE"/>
    <property type="match status" value="1"/>
</dbReference>
<keyword evidence="3" id="KW-0285">Flavoprotein</keyword>
<comment type="caution">
    <text evidence="12">The sequence shown here is derived from an EMBL/GenBank/DDBJ whole genome shotgun (WGS) entry which is preliminary data.</text>
</comment>
<dbReference type="SUPFAM" id="SSF51905">
    <property type="entry name" value="FAD/NAD(P)-binding domain"/>
    <property type="match status" value="1"/>
</dbReference>
<gene>
    <name evidence="12" type="ORF">GV789_03420</name>
    <name evidence="13" type="ORF">GV794_03590</name>
</gene>
<accession>A0A6P1D097</accession>
<dbReference type="Proteomes" id="UP000468928">
    <property type="component" value="Unassembled WGS sequence"/>
</dbReference>
<dbReference type="InterPro" id="IPR036188">
    <property type="entry name" value="FAD/NAD-bd_sf"/>
</dbReference>
<evidence type="ECO:0000313" key="13">
    <source>
        <dbReference type="EMBL" id="NEW54753.1"/>
    </source>
</evidence>
<evidence type="ECO:0000313" key="12">
    <source>
        <dbReference type="EMBL" id="NEW43508.1"/>
    </source>
</evidence>
<protein>
    <recommendedName>
        <fullName evidence="2">L-aspartate oxidase</fullName>
    </recommendedName>
    <alternativeName>
        <fullName evidence="7">Quinolinate synthase B</fullName>
    </alternativeName>
</protein>
<evidence type="ECO:0000259" key="10">
    <source>
        <dbReference type="Pfam" id="PF00890"/>
    </source>
</evidence>
<name>A0A6P1D097_9NOCA</name>
<evidence type="ECO:0000256" key="4">
    <source>
        <dbReference type="ARBA" id="ARBA00022827"/>
    </source>
</evidence>
<dbReference type="RefSeq" id="WP_163824123.1">
    <property type="nucleotide sequence ID" value="NZ_JAAGUX010000004.1"/>
</dbReference>
<dbReference type="Proteomes" id="UP000470876">
    <property type="component" value="Unassembled WGS sequence"/>
</dbReference>
<comment type="function">
    <text evidence="6">Catalyzes the oxidation of L-aspartate to iminoaspartate, the first step in the de novo biosynthesis of NAD(+).</text>
</comment>
<dbReference type="Pfam" id="PF02910">
    <property type="entry name" value="Succ_DH_flav_C"/>
    <property type="match status" value="1"/>
</dbReference>
<dbReference type="GO" id="GO:0008734">
    <property type="term" value="F:L-aspartate oxidase activity"/>
    <property type="evidence" value="ECO:0007669"/>
    <property type="project" value="UniProtKB-EC"/>
</dbReference>
<comment type="catalytic activity">
    <reaction evidence="8">
        <text>L-aspartate + O2 = iminosuccinate + H2O2</text>
        <dbReference type="Rhea" id="RHEA:25876"/>
        <dbReference type="ChEBI" id="CHEBI:15379"/>
        <dbReference type="ChEBI" id="CHEBI:16240"/>
        <dbReference type="ChEBI" id="CHEBI:29991"/>
        <dbReference type="ChEBI" id="CHEBI:77875"/>
        <dbReference type="EC" id="1.4.3.16"/>
    </reaction>
    <physiologicalReaction direction="left-to-right" evidence="8">
        <dbReference type="Rhea" id="RHEA:25877"/>
    </physiologicalReaction>
</comment>
<dbReference type="InterPro" id="IPR015939">
    <property type="entry name" value="Fum_Rdtase/Succ_DH_flav-like_C"/>
</dbReference>
<evidence type="ECO:0000256" key="7">
    <source>
        <dbReference type="ARBA" id="ARBA00030386"/>
    </source>
</evidence>
<dbReference type="AlphaFoldDB" id="A0A6P1D097"/>
<organism evidence="12 14">
    <name type="scientific">Nocardia cyriacigeorgica</name>
    <dbReference type="NCBI Taxonomy" id="135487"/>
    <lineage>
        <taxon>Bacteria</taxon>
        <taxon>Bacillati</taxon>
        <taxon>Actinomycetota</taxon>
        <taxon>Actinomycetes</taxon>
        <taxon>Mycobacteriales</taxon>
        <taxon>Nocardiaceae</taxon>
        <taxon>Nocardia</taxon>
    </lineage>
</organism>
<keyword evidence="4" id="KW-0274">FAD</keyword>
<evidence type="ECO:0000256" key="5">
    <source>
        <dbReference type="ARBA" id="ARBA00023002"/>
    </source>
</evidence>
<dbReference type="EMBL" id="JAAGUZ010000006">
    <property type="protein sequence ID" value="NEW43508.1"/>
    <property type="molecule type" value="Genomic_DNA"/>
</dbReference>
<evidence type="ECO:0000259" key="11">
    <source>
        <dbReference type="Pfam" id="PF02910"/>
    </source>
</evidence>
<keyword evidence="15" id="KW-1185">Reference proteome</keyword>
<evidence type="ECO:0000256" key="9">
    <source>
        <dbReference type="SAM" id="MobiDB-lite"/>
    </source>
</evidence>
<keyword evidence="5" id="KW-0560">Oxidoreductase</keyword>
<dbReference type="InterPro" id="IPR005288">
    <property type="entry name" value="NadB"/>
</dbReference>
<dbReference type="InterPro" id="IPR003953">
    <property type="entry name" value="FAD-dep_OxRdtase_2_FAD-bd"/>
</dbReference>
<dbReference type="GO" id="GO:0009435">
    <property type="term" value="P:NAD+ biosynthetic process"/>
    <property type="evidence" value="ECO:0007669"/>
    <property type="project" value="InterPro"/>
</dbReference>
<comment type="cofactor">
    <cofactor evidence="1">
        <name>FAD</name>
        <dbReference type="ChEBI" id="CHEBI:57692"/>
    </cofactor>
</comment>
<dbReference type="PANTHER" id="PTHR42716:SF2">
    <property type="entry name" value="L-ASPARTATE OXIDASE, CHLOROPLASTIC"/>
    <property type="match status" value="1"/>
</dbReference>
<feature type="domain" description="Fumarate reductase/succinate dehydrogenase flavoprotein-like C-terminal" evidence="11">
    <location>
        <begin position="437"/>
        <end position="475"/>
    </location>
</feature>
<dbReference type="Gene3D" id="1.20.58.100">
    <property type="entry name" value="Fumarate reductase/succinate dehydrogenase flavoprotein-like, C-terminal domain"/>
    <property type="match status" value="1"/>
</dbReference>
<evidence type="ECO:0000256" key="6">
    <source>
        <dbReference type="ARBA" id="ARBA00029426"/>
    </source>
</evidence>
<evidence type="ECO:0000256" key="8">
    <source>
        <dbReference type="ARBA" id="ARBA00048305"/>
    </source>
</evidence>
<proteinExistence type="predicted"/>
<dbReference type="PRINTS" id="PR00368">
    <property type="entry name" value="FADPNR"/>
</dbReference>
<reference evidence="14 15" key="1">
    <citation type="submission" date="2020-01" db="EMBL/GenBank/DDBJ databases">
        <title>Genetics and antimicrobial susceptibilities of Nocardia species isolated from the soil; a comparison with species isolated from humans.</title>
        <authorList>
            <person name="Carrasco G."/>
            <person name="Monzon S."/>
            <person name="Sansegundo M."/>
            <person name="Garcia E."/>
            <person name="Garrido N."/>
            <person name="Medina M.J."/>
            <person name="Villalon P."/>
            <person name="Ramirez-Arocha A.C."/>
            <person name="Jimenez P."/>
            <person name="Cuesta I."/>
            <person name="Valdezate S."/>
        </authorList>
    </citation>
    <scope>NUCLEOTIDE SEQUENCE [LARGE SCALE GENOMIC DNA]</scope>
    <source>
        <strain evidence="12 14">CNM20110639</strain>
        <strain evidence="13 15">CNM20110649</strain>
    </source>
</reference>
<evidence type="ECO:0000313" key="14">
    <source>
        <dbReference type="Proteomes" id="UP000468928"/>
    </source>
</evidence>
<evidence type="ECO:0000313" key="15">
    <source>
        <dbReference type="Proteomes" id="UP000470876"/>
    </source>
</evidence>
<evidence type="ECO:0000256" key="3">
    <source>
        <dbReference type="ARBA" id="ARBA00022630"/>
    </source>
</evidence>